<accession>A0A820PRW8</accession>
<organism evidence="1 2">
    <name type="scientific">Rotaria magnacalcarata</name>
    <dbReference type="NCBI Taxonomy" id="392030"/>
    <lineage>
        <taxon>Eukaryota</taxon>
        <taxon>Metazoa</taxon>
        <taxon>Spiralia</taxon>
        <taxon>Gnathifera</taxon>
        <taxon>Rotifera</taxon>
        <taxon>Eurotatoria</taxon>
        <taxon>Bdelloidea</taxon>
        <taxon>Philodinida</taxon>
        <taxon>Philodinidae</taxon>
        <taxon>Rotaria</taxon>
    </lineage>
</organism>
<evidence type="ECO:0000313" key="2">
    <source>
        <dbReference type="Proteomes" id="UP000663842"/>
    </source>
</evidence>
<dbReference type="AlphaFoldDB" id="A0A820PRW8"/>
<evidence type="ECO:0000313" key="1">
    <source>
        <dbReference type="EMBL" id="CAF4408764.1"/>
    </source>
</evidence>
<feature type="non-terminal residue" evidence="1">
    <location>
        <position position="101"/>
    </location>
</feature>
<reference evidence="1" key="1">
    <citation type="submission" date="2021-02" db="EMBL/GenBank/DDBJ databases">
        <authorList>
            <person name="Nowell W R."/>
        </authorList>
    </citation>
    <scope>NUCLEOTIDE SEQUENCE</scope>
</reference>
<sequence length="101" mass="11278">FEESELGPKAESIEEANCKNSKVDKVDILINNIGPKADDCFSYHDDLQPGKNNKIEIACVNIKEKAKEVKGTDVNVNLSPDEDIKVNVTELNKELLYESLK</sequence>
<proteinExistence type="predicted"/>
<name>A0A820PRW8_9BILA</name>
<dbReference type="EMBL" id="CAJOBF010027147">
    <property type="protein sequence ID" value="CAF4408764.1"/>
    <property type="molecule type" value="Genomic_DNA"/>
</dbReference>
<gene>
    <name evidence="1" type="ORF">UXM345_LOCUS38440</name>
</gene>
<feature type="non-terminal residue" evidence="1">
    <location>
        <position position="1"/>
    </location>
</feature>
<dbReference type="Proteomes" id="UP000663842">
    <property type="component" value="Unassembled WGS sequence"/>
</dbReference>
<comment type="caution">
    <text evidence="1">The sequence shown here is derived from an EMBL/GenBank/DDBJ whole genome shotgun (WGS) entry which is preliminary data.</text>
</comment>
<protein>
    <submittedName>
        <fullName evidence="1">Uncharacterized protein</fullName>
    </submittedName>
</protein>